<dbReference type="STRING" id="1847728.BTM29_03360"/>
<proteinExistence type="predicted"/>
<dbReference type="EMBL" id="CP019323">
    <property type="protein sequence ID" value="APX71652.1"/>
    <property type="molecule type" value="Genomic_DNA"/>
</dbReference>
<dbReference type="GO" id="GO:0030153">
    <property type="term" value="P:bacteriocin immunity"/>
    <property type="evidence" value="ECO:0007669"/>
    <property type="project" value="UniProtKB-KW"/>
</dbReference>
<evidence type="ECO:0000313" key="2">
    <source>
        <dbReference type="EMBL" id="APX71652.1"/>
    </source>
</evidence>
<evidence type="ECO:0008006" key="4">
    <source>
        <dbReference type="Google" id="ProtNLM"/>
    </source>
</evidence>
<keyword evidence="1" id="KW-0079">Bacteriocin immunity</keyword>
<dbReference type="AlphaFoldDB" id="A0A1P8Q197"/>
<keyword evidence="3" id="KW-1185">Reference proteome</keyword>
<sequence length="97" mass="11051">MNEKKLFSEINRACANPEIERDIEIRSSLLKFARQLEDGTNYKLICVRLSNYISFYLASHWLRAPQALLDLGQDIKDDADEYRGVTSGDVLVDGILS</sequence>
<evidence type="ECO:0000313" key="3">
    <source>
        <dbReference type="Proteomes" id="UP000187499"/>
    </source>
</evidence>
<dbReference type="KEGG" id="lalw:BTM29_03360"/>
<dbReference type="OrthoDB" id="2166051at2"/>
<accession>A0A1P8Q197</accession>
<dbReference type="SUPFAM" id="SSF109797">
    <property type="entry name" value="Bacteriocin immunity protein-like"/>
    <property type="match status" value="1"/>
</dbReference>
<gene>
    <name evidence="2" type="ORF">BTM29_03360</name>
</gene>
<dbReference type="Gene3D" id="1.20.1440.50">
    <property type="entry name" value="Ta0600-like"/>
    <property type="match status" value="1"/>
</dbReference>
<reference evidence="3" key="1">
    <citation type="submission" date="2016-12" db="EMBL/GenBank/DDBJ databases">
        <authorList>
            <person name="Jung M.Y."/>
            <person name="Lee S.H."/>
        </authorList>
    </citation>
    <scope>NUCLEOTIDE SEQUENCE [LARGE SCALE GENOMIC DNA]</scope>
    <source>
        <strain evidence="3">WiKim39</strain>
    </source>
</reference>
<dbReference type="Pfam" id="PF08951">
    <property type="entry name" value="EntA_Immun"/>
    <property type="match status" value="1"/>
</dbReference>
<organism evidence="2 3">
    <name type="scientific">Companilactobacillus allii</name>
    <dbReference type="NCBI Taxonomy" id="1847728"/>
    <lineage>
        <taxon>Bacteria</taxon>
        <taxon>Bacillati</taxon>
        <taxon>Bacillota</taxon>
        <taxon>Bacilli</taxon>
        <taxon>Lactobacillales</taxon>
        <taxon>Lactobacillaceae</taxon>
        <taxon>Companilactobacillus</taxon>
    </lineage>
</organism>
<dbReference type="Proteomes" id="UP000187499">
    <property type="component" value="Chromosome"/>
</dbReference>
<dbReference type="InterPro" id="IPR023130">
    <property type="entry name" value="Ta0600-like_sf"/>
</dbReference>
<protein>
    <recommendedName>
        <fullName evidence="4">Bacteriocin immunity protein</fullName>
    </recommendedName>
</protein>
<dbReference type="InterPro" id="IPR015046">
    <property type="entry name" value="LciA_Immunity-like"/>
</dbReference>
<dbReference type="RefSeq" id="WP_076614156.1">
    <property type="nucleotide sequence ID" value="NZ_CP019323.1"/>
</dbReference>
<name>A0A1P8Q197_9LACO</name>
<evidence type="ECO:0000256" key="1">
    <source>
        <dbReference type="ARBA" id="ARBA00023025"/>
    </source>
</evidence>